<evidence type="ECO:0000313" key="8">
    <source>
        <dbReference type="EMBL" id="GMS90264.1"/>
    </source>
</evidence>
<proteinExistence type="predicted"/>
<keyword evidence="4 5" id="KW-0539">Nucleus</keyword>
<organism evidence="8 9">
    <name type="scientific">Pristionchus entomophagus</name>
    <dbReference type="NCBI Taxonomy" id="358040"/>
    <lineage>
        <taxon>Eukaryota</taxon>
        <taxon>Metazoa</taxon>
        <taxon>Ecdysozoa</taxon>
        <taxon>Nematoda</taxon>
        <taxon>Chromadorea</taxon>
        <taxon>Rhabditida</taxon>
        <taxon>Rhabditina</taxon>
        <taxon>Diplogasteromorpha</taxon>
        <taxon>Diplogasteroidea</taxon>
        <taxon>Neodiplogasteridae</taxon>
        <taxon>Pristionchus</taxon>
    </lineage>
</organism>
<dbReference type="GO" id="GO:0005634">
    <property type="term" value="C:nucleus"/>
    <property type="evidence" value="ECO:0007669"/>
    <property type="project" value="UniProtKB-SubCell"/>
</dbReference>
<reference evidence="8" key="1">
    <citation type="submission" date="2023-10" db="EMBL/GenBank/DDBJ databases">
        <title>Genome assembly of Pristionchus species.</title>
        <authorList>
            <person name="Yoshida K."/>
            <person name="Sommer R.J."/>
        </authorList>
    </citation>
    <scope>NUCLEOTIDE SEQUENCE</scope>
    <source>
        <strain evidence="8">RS0144</strain>
    </source>
</reference>
<keyword evidence="3 5" id="KW-0238">DNA-binding</keyword>
<protein>
    <recommendedName>
        <fullName evidence="7">DM domain-containing protein</fullName>
    </recommendedName>
</protein>
<dbReference type="GO" id="GO:0007548">
    <property type="term" value="P:sex differentiation"/>
    <property type="evidence" value="ECO:0007669"/>
    <property type="project" value="TreeGrafter"/>
</dbReference>
<dbReference type="InterPro" id="IPR001275">
    <property type="entry name" value="DM_DNA-bd"/>
</dbReference>
<dbReference type="Pfam" id="PF00751">
    <property type="entry name" value="DM"/>
    <property type="match status" value="1"/>
</dbReference>
<feature type="non-terminal residue" evidence="8">
    <location>
        <position position="1"/>
    </location>
</feature>
<evidence type="ECO:0000256" key="5">
    <source>
        <dbReference type="PROSITE-ProRule" id="PRU00070"/>
    </source>
</evidence>
<keyword evidence="9" id="KW-1185">Reference proteome</keyword>
<dbReference type="GO" id="GO:0000981">
    <property type="term" value="F:DNA-binding transcription factor activity, RNA polymerase II-specific"/>
    <property type="evidence" value="ECO:0007669"/>
    <property type="project" value="TreeGrafter"/>
</dbReference>
<comment type="caution">
    <text evidence="8">The sequence shown here is derived from an EMBL/GenBank/DDBJ whole genome shotgun (WGS) entry which is preliminary data.</text>
</comment>
<comment type="subcellular location">
    <subcellularLocation>
        <location evidence="5">Nucleus</location>
    </subcellularLocation>
</comment>
<sequence length="226" mass="25763">NSFQCMKCLLHGDSQTHVPIDCPMKACYCRKCELIDRRRNVTNKLVKLGREQKLQLGISDRDARYTCARCRNHGVVAIKKHHTPCPFSLCQCEPCVLNAERRRIDSELTAINREQRASSEESTESSPSQSDSESDQYFPLSPVESPLSSETKVIMDLINSLASASFDPENFDYAALSDFFSQPTILIPDEWWPVMGEISNLVLTSLERFPRFNGIDFRTGLLHHQY</sequence>
<dbReference type="SMART" id="SM00301">
    <property type="entry name" value="DM"/>
    <property type="match status" value="2"/>
</dbReference>
<gene>
    <name evidence="8" type="ORF">PENTCL1PPCAC_12439</name>
</gene>
<dbReference type="PANTHER" id="PTHR12322:SF118">
    <property type="entry name" value="DM DOMAIN-CONTAINING PROTEIN"/>
    <property type="match status" value="1"/>
</dbReference>
<dbReference type="GO" id="GO:0000978">
    <property type="term" value="F:RNA polymerase II cis-regulatory region sequence-specific DNA binding"/>
    <property type="evidence" value="ECO:0007669"/>
    <property type="project" value="TreeGrafter"/>
</dbReference>
<dbReference type="SUPFAM" id="SSF82927">
    <property type="entry name" value="Cysteine-rich DNA binding domain, (DM domain)"/>
    <property type="match status" value="1"/>
</dbReference>
<dbReference type="PANTHER" id="PTHR12322">
    <property type="entry name" value="DOUBLESEX AND MAB-3 RELATED TRANSCRIPTION FACTOR DMRT"/>
    <property type="match status" value="1"/>
</dbReference>
<dbReference type="InterPro" id="IPR036407">
    <property type="entry name" value="DM_DNA-bd_sf"/>
</dbReference>
<name>A0AAV5TC34_9BILA</name>
<dbReference type="Proteomes" id="UP001432027">
    <property type="component" value="Unassembled WGS sequence"/>
</dbReference>
<evidence type="ECO:0000256" key="6">
    <source>
        <dbReference type="SAM" id="MobiDB-lite"/>
    </source>
</evidence>
<evidence type="ECO:0000256" key="2">
    <source>
        <dbReference type="ARBA" id="ARBA00022833"/>
    </source>
</evidence>
<keyword evidence="1 5" id="KW-0479">Metal-binding</keyword>
<evidence type="ECO:0000256" key="4">
    <source>
        <dbReference type="ARBA" id="ARBA00023242"/>
    </source>
</evidence>
<evidence type="ECO:0000313" key="9">
    <source>
        <dbReference type="Proteomes" id="UP001432027"/>
    </source>
</evidence>
<evidence type="ECO:0000256" key="1">
    <source>
        <dbReference type="ARBA" id="ARBA00022723"/>
    </source>
</evidence>
<evidence type="ECO:0000256" key="3">
    <source>
        <dbReference type="ARBA" id="ARBA00023125"/>
    </source>
</evidence>
<dbReference type="AlphaFoldDB" id="A0AAV5TC34"/>
<dbReference type="EMBL" id="BTSX01000003">
    <property type="protein sequence ID" value="GMS90264.1"/>
    <property type="molecule type" value="Genomic_DNA"/>
</dbReference>
<evidence type="ECO:0000259" key="7">
    <source>
        <dbReference type="PROSITE" id="PS50809"/>
    </source>
</evidence>
<feature type="region of interest" description="Disordered" evidence="6">
    <location>
        <begin position="110"/>
        <end position="141"/>
    </location>
</feature>
<feature type="DNA-binding region" description="DM" evidence="5">
    <location>
        <begin position="67"/>
        <end position="113"/>
    </location>
</feature>
<dbReference type="InterPro" id="IPR026607">
    <property type="entry name" value="DMRT"/>
</dbReference>
<dbReference type="GO" id="GO:0046872">
    <property type="term" value="F:metal ion binding"/>
    <property type="evidence" value="ECO:0007669"/>
    <property type="project" value="UniProtKB-KW"/>
</dbReference>
<dbReference type="Gene3D" id="4.10.1040.10">
    <property type="entry name" value="DM DNA-binding domain"/>
    <property type="match status" value="1"/>
</dbReference>
<keyword evidence="2 5" id="KW-0862">Zinc</keyword>
<feature type="domain" description="DM" evidence="7">
    <location>
        <begin position="67"/>
        <end position="113"/>
    </location>
</feature>
<accession>A0AAV5TC34</accession>
<dbReference type="PROSITE" id="PS50809">
    <property type="entry name" value="DM_2"/>
    <property type="match status" value="1"/>
</dbReference>